<evidence type="ECO:0000313" key="6">
    <source>
        <dbReference type="EMBL" id="EAU88424.1"/>
    </source>
</evidence>
<accession>A8NG65</accession>
<dbReference type="InterPro" id="IPR021131">
    <property type="entry name" value="Ribosomal_uL15/eL18"/>
</dbReference>
<dbReference type="Proteomes" id="UP000001861">
    <property type="component" value="Unassembled WGS sequence"/>
</dbReference>
<dbReference type="GO" id="GO:0005762">
    <property type="term" value="C:mitochondrial large ribosomal subunit"/>
    <property type="evidence" value="ECO:0007669"/>
    <property type="project" value="TreeGrafter"/>
</dbReference>
<dbReference type="GO" id="GO:0003735">
    <property type="term" value="F:structural constituent of ribosome"/>
    <property type="evidence" value="ECO:0007669"/>
    <property type="project" value="InterPro"/>
</dbReference>
<dbReference type="InterPro" id="IPR005749">
    <property type="entry name" value="Ribosomal_uL15_bac-type"/>
</dbReference>
<evidence type="ECO:0000256" key="2">
    <source>
        <dbReference type="ARBA" id="ARBA00022980"/>
    </source>
</evidence>
<feature type="domain" description="Large ribosomal subunit protein uL15/eL18" evidence="5">
    <location>
        <begin position="82"/>
        <end position="160"/>
    </location>
</feature>
<feature type="compositionally biased region" description="Polar residues" evidence="4">
    <location>
        <begin position="1"/>
        <end position="11"/>
    </location>
</feature>
<organism evidence="6 7">
    <name type="scientific">Coprinopsis cinerea (strain Okayama-7 / 130 / ATCC MYA-4618 / FGSC 9003)</name>
    <name type="common">Inky cap fungus</name>
    <name type="synonym">Hormographiella aspergillata</name>
    <dbReference type="NCBI Taxonomy" id="240176"/>
    <lineage>
        <taxon>Eukaryota</taxon>
        <taxon>Fungi</taxon>
        <taxon>Dikarya</taxon>
        <taxon>Basidiomycota</taxon>
        <taxon>Agaricomycotina</taxon>
        <taxon>Agaricomycetes</taxon>
        <taxon>Agaricomycetidae</taxon>
        <taxon>Agaricales</taxon>
        <taxon>Agaricineae</taxon>
        <taxon>Psathyrellaceae</taxon>
        <taxon>Coprinopsis</taxon>
    </lineage>
</organism>
<dbReference type="STRING" id="240176.A8NG65"/>
<evidence type="ECO:0000256" key="4">
    <source>
        <dbReference type="SAM" id="MobiDB-lite"/>
    </source>
</evidence>
<protein>
    <recommendedName>
        <fullName evidence="5">Large ribosomal subunit protein uL15/eL18 domain-containing protein</fullName>
    </recommendedName>
</protein>
<keyword evidence="3" id="KW-0687">Ribonucleoprotein</keyword>
<reference evidence="6 7" key="1">
    <citation type="journal article" date="2010" name="Proc. Natl. Acad. Sci. U.S.A.">
        <title>Insights into evolution of multicellular fungi from the assembled chromosomes of the mushroom Coprinopsis cinerea (Coprinus cinereus).</title>
        <authorList>
            <person name="Stajich J.E."/>
            <person name="Wilke S.K."/>
            <person name="Ahren D."/>
            <person name="Au C.H."/>
            <person name="Birren B.W."/>
            <person name="Borodovsky M."/>
            <person name="Burns C."/>
            <person name="Canback B."/>
            <person name="Casselton L.A."/>
            <person name="Cheng C.K."/>
            <person name="Deng J."/>
            <person name="Dietrich F.S."/>
            <person name="Fargo D.C."/>
            <person name="Farman M.L."/>
            <person name="Gathman A.C."/>
            <person name="Goldberg J."/>
            <person name="Guigo R."/>
            <person name="Hoegger P.J."/>
            <person name="Hooker J.B."/>
            <person name="Huggins A."/>
            <person name="James T.Y."/>
            <person name="Kamada T."/>
            <person name="Kilaru S."/>
            <person name="Kodira C."/>
            <person name="Kues U."/>
            <person name="Kupfer D."/>
            <person name="Kwan H.S."/>
            <person name="Lomsadze A."/>
            <person name="Li W."/>
            <person name="Lilly W.W."/>
            <person name="Ma L.J."/>
            <person name="Mackey A.J."/>
            <person name="Manning G."/>
            <person name="Martin F."/>
            <person name="Muraguchi H."/>
            <person name="Natvig D.O."/>
            <person name="Palmerini H."/>
            <person name="Ramesh M.A."/>
            <person name="Rehmeyer C.J."/>
            <person name="Roe B.A."/>
            <person name="Shenoy N."/>
            <person name="Stanke M."/>
            <person name="Ter-Hovhannisyan V."/>
            <person name="Tunlid A."/>
            <person name="Velagapudi R."/>
            <person name="Vision T.J."/>
            <person name="Zeng Q."/>
            <person name="Zolan M.E."/>
            <person name="Pukkila P.J."/>
        </authorList>
    </citation>
    <scope>NUCLEOTIDE SEQUENCE [LARGE SCALE GENOMIC DNA]</scope>
    <source>
        <strain evidence="7">Okayama-7 / 130 / ATCC MYA-4618 / FGSC 9003</strain>
    </source>
</reference>
<evidence type="ECO:0000256" key="3">
    <source>
        <dbReference type="ARBA" id="ARBA00023274"/>
    </source>
</evidence>
<sequence>MASRVRTTLANLQPARGALHNQKRVGRGQGSGYGGTSGRGHKGQKARTGSSIRPGFEGGQTPLTELFPKRGFVNPNAKTYAPVNLDRIQHWIDKGRLASTPERPITARELLLSGCIHNVCDGIKILGDGASELKTPIYVVASRASKSAIEAIEKAGGKIVCKFYNDLALRDCVKGRTDRISAAPTRREDIIWYSAHEHRGFLSHDTLSSLGNLPFVEERWKHLADQLVTRYKREEAFKLQKQQEAAAAKH</sequence>
<gene>
    <name evidence="6" type="ORF">CC1G_05190</name>
</gene>
<feature type="compositionally biased region" description="Gly residues" evidence="4">
    <location>
        <begin position="27"/>
        <end position="38"/>
    </location>
</feature>
<dbReference type="FunCoup" id="A8NG65">
    <property type="interactions" value="233"/>
</dbReference>
<dbReference type="Gene3D" id="3.100.10.10">
    <property type="match status" value="1"/>
</dbReference>
<dbReference type="KEGG" id="cci:CC1G_05190"/>
<feature type="region of interest" description="Disordered" evidence="4">
    <location>
        <begin position="1"/>
        <end position="68"/>
    </location>
</feature>
<dbReference type="AlphaFoldDB" id="A8NG65"/>
<name>A8NG65_COPC7</name>
<dbReference type="InterPro" id="IPR036227">
    <property type="entry name" value="Ribosomal_uL15/eL18_sf"/>
</dbReference>
<dbReference type="RefSeq" id="XP_001833490.1">
    <property type="nucleotide sequence ID" value="XM_001833438.1"/>
</dbReference>
<dbReference type="GeneID" id="6009986"/>
<dbReference type="NCBIfam" id="TIGR01071">
    <property type="entry name" value="rplO_bact"/>
    <property type="match status" value="1"/>
</dbReference>
<comment type="caution">
    <text evidence="6">The sequence shown here is derived from an EMBL/GenBank/DDBJ whole genome shotgun (WGS) entry which is preliminary data.</text>
</comment>
<dbReference type="VEuPathDB" id="FungiDB:CC1G_05190"/>
<dbReference type="Pfam" id="PF00828">
    <property type="entry name" value="Ribosomal_L27A"/>
    <property type="match status" value="1"/>
</dbReference>
<proteinExistence type="inferred from homology"/>
<dbReference type="GO" id="GO:0006412">
    <property type="term" value="P:translation"/>
    <property type="evidence" value="ECO:0007669"/>
    <property type="project" value="InterPro"/>
</dbReference>
<dbReference type="HAMAP" id="MF_01341">
    <property type="entry name" value="Ribosomal_uL15"/>
    <property type="match status" value="1"/>
</dbReference>
<dbReference type="OMA" id="EPGWLVN"/>
<comment type="similarity">
    <text evidence="1">Belongs to the universal ribosomal protein uL15 family.</text>
</comment>
<dbReference type="OrthoDB" id="361383at2759"/>
<evidence type="ECO:0000256" key="1">
    <source>
        <dbReference type="ARBA" id="ARBA00007320"/>
    </source>
</evidence>
<dbReference type="InParanoid" id="A8NG65"/>
<keyword evidence="7" id="KW-1185">Reference proteome</keyword>
<dbReference type="PANTHER" id="PTHR12934">
    <property type="entry name" value="50S RIBOSOMAL PROTEIN L15"/>
    <property type="match status" value="1"/>
</dbReference>
<evidence type="ECO:0000259" key="5">
    <source>
        <dbReference type="Pfam" id="PF00828"/>
    </source>
</evidence>
<keyword evidence="2" id="KW-0689">Ribosomal protein</keyword>
<dbReference type="SUPFAM" id="SSF52080">
    <property type="entry name" value="Ribosomal proteins L15p and L18e"/>
    <property type="match status" value="1"/>
</dbReference>
<dbReference type="EMBL" id="AACS02000002">
    <property type="protein sequence ID" value="EAU88424.1"/>
    <property type="molecule type" value="Genomic_DNA"/>
</dbReference>
<dbReference type="InterPro" id="IPR030878">
    <property type="entry name" value="Ribosomal_uL15"/>
</dbReference>
<evidence type="ECO:0000313" key="7">
    <source>
        <dbReference type="Proteomes" id="UP000001861"/>
    </source>
</evidence>
<dbReference type="PANTHER" id="PTHR12934:SF11">
    <property type="entry name" value="LARGE RIBOSOMAL SUBUNIT PROTEIN UL15M"/>
    <property type="match status" value="1"/>
</dbReference>
<dbReference type="eggNOG" id="KOG0846">
    <property type="taxonomic scope" value="Eukaryota"/>
</dbReference>